<dbReference type="PANTHER" id="PTHR47481:SF41">
    <property type="entry name" value="COPIA-LIKE POLYPROTEIN_RETROTRANSPOSON"/>
    <property type="match status" value="1"/>
</dbReference>
<reference evidence="2 3" key="1">
    <citation type="submission" date="2022-01" db="EMBL/GenBank/DDBJ databases">
        <authorList>
            <person name="Xiong W."/>
            <person name="Schranz E."/>
        </authorList>
    </citation>
    <scope>NUCLEOTIDE SEQUENCE [LARGE SCALE GENOMIC DNA]</scope>
</reference>
<keyword evidence="3" id="KW-1185">Reference proteome</keyword>
<name>A0AAU9M309_9ASTR</name>
<comment type="caution">
    <text evidence="2">The sequence shown here is derived from an EMBL/GenBank/DDBJ whole genome shotgun (WGS) entry which is preliminary data.</text>
</comment>
<evidence type="ECO:0008006" key="4">
    <source>
        <dbReference type="Google" id="ProtNLM"/>
    </source>
</evidence>
<feature type="region of interest" description="Disordered" evidence="1">
    <location>
        <begin position="137"/>
        <end position="171"/>
    </location>
</feature>
<evidence type="ECO:0000313" key="3">
    <source>
        <dbReference type="Proteomes" id="UP001157418"/>
    </source>
</evidence>
<evidence type="ECO:0000256" key="1">
    <source>
        <dbReference type="SAM" id="MobiDB-lite"/>
    </source>
</evidence>
<dbReference type="Pfam" id="PF14223">
    <property type="entry name" value="Retrotran_gag_2"/>
    <property type="match status" value="1"/>
</dbReference>
<dbReference type="Proteomes" id="UP001157418">
    <property type="component" value="Unassembled WGS sequence"/>
</dbReference>
<gene>
    <name evidence="2" type="ORF">LVIROSA_LOCUS9589</name>
</gene>
<dbReference type="PANTHER" id="PTHR47481">
    <property type="match status" value="1"/>
</dbReference>
<organism evidence="2 3">
    <name type="scientific">Lactuca virosa</name>
    <dbReference type="NCBI Taxonomy" id="75947"/>
    <lineage>
        <taxon>Eukaryota</taxon>
        <taxon>Viridiplantae</taxon>
        <taxon>Streptophyta</taxon>
        <taxon>Embryophyta</taxon>
        <taxon>Tracheophyta</taxon>
        <taxon>Spermatophyta</taxon>
        <taxon>Magnoliopsida</taxon>
        <taxon>eudicotyledons</taxon>
        <taxon>Gunneridae</taxon>
        <taxon>Pentapetalae</taxon>
        <taxon>asterids</taxon>
        <taxon>campanulids</taxon>
        <taxon>Asterales</taxon>
        <taxon>Asteraceae</taxon>
        <taxon>Cichorioideae</taxon>
        <taxon>Cichorieae</taxon>
        <taxon>Lactucinae</taxon>
        <taxon>Lactuca</taxon>
    </lineage>
</organism>
<protein>
    <recommendedName>
        <fullName evidence="4">Hybrid signal transduction histidine kinase M</fullName>
    </recommendedName>
</protein>
<accession>A0AAU9M309</accession>
<proteinExistence type="predicted"/>
<dbReference type="AlphaFoldDB" id="A0AAU9M309"/>
<sequence>MILKPKSTANSIWEAIEALFRDNKHLKAIELNNELCTLVQGDRSIPEYCQKIKVISDLLDNIDAPVPEKTLVSYLLNGLNPKFESVSMLICHKDPPLSFLEARSTLVSEEFHVNRNHTLTPSPHYDHGSYPTVLVANSNKPDNRRSQHNRSSSNRRNIDSSNRRSAPSSSS</sequence>
<evidence type="ECO:0000313" key="2">
    <source>
        <dbReference type="EMBL" id="CAH1422244.1"/>
    </source>
</evidence>
<dbReference type="EMBL" id="CAKMRJ010001112">
    <property type="protein sequence ID" value="CAH1422244.1"/>
    <property type="molecule type" value="Genomic_DNA"/>
</dbReference>